<feature type="region of interest" description="Disordered" evidence="1">
    <location>
        <begin position="396"/>
        <end position="455"/>
    </location>
</feature>
<feature type="region of interest" description="Disordered" evidence="1">
    <location>
        <begin position="113"/>
        <end position="187"/>
    </location>
</feature>
<feature type="region of interest" description="Disordered" evidence="1">
    <location>
        <begin position="326"/>
        <end position="367"/>
    </location>
</feature>
<accession>A0AAJ5Z1Z7</accession>
<feature type="compositionally biased region" description="Basic and acidic residues" evidence="1">
    <location>
        <begin position="339"/>
        <end position="354"/>
    </location>
</feature>
<name>A0AAJ5Z1Z7_9BASI</name>
<dbReference type="EC" id="2.1.1.354" evidence="2"/>
<dbReference type="AlphaFoldDB" id="A0AAJ5Z1Z7"/>
<keyword evidence="2" id="KW-0489">Methyltransferase</keyword>
<feature type="compositionally biased region" description="Low complexity" evidence="1">
    <location>
        <begin position="440"/>
        <end position="455"/>
    </location>
</feature>
<feature type="compositionally biased region" description="Basic and acidic residues" evidence="1">
    <location>
        <begin position="177"/>
        <end position="187"/>
    </location>
</feature>
<sequence length="455" mass="50615">MCATCERLGRGFFRCTEVNNEQECHESDKTRASPKDTRKLRSSSARAAAEQAAISEPGNMMAFQVNPDANGPNCECLTCHGAFRAPEKWWTPDECARCERHYKLFKCDWPYRSPKENPADQTSRSRTRIRPPRPSKRPQPAPAVSSPVKLSPVREKPFYDSSSSESGSPRLKQRCRRPSDTSHELHMAPRILGQGASTDVLASYWGAPEGERRRRRTNLSMDKHSNVTWQNATSKKCKSSVTYDKRSLDDTMVEDNRSDAELGRVSKRGCRQPFRQAADTQDKFCPAESPVKPVIATRGPERTSVSNLALFWSGGVKGRTRQQARLAQQASVTPPLTRKTADEAAKARKPEVKPEPSLIRPTVKREPTLEALPLRQHSPGMPVSLPANCHPTVVPPGVPVRQPLRRNLRWGSGKVSTSRETSHTPPVRVSWPSTMKHETASPITTASQSTSPSPS</sequence>
<protein>
    <submittedName>
        <fullName evidence="2">[histone H3]-lysine(4) N-trimethyltransferase</fullName>
        <ecNumber evidence="2">2.1.1.354</ecNumber>
    </submittedName>
</protein>
<organism evidence="2 3">
    <name type="scientific">Malassezia arunalokei</name>
    <dbReference type="NCBI Taxonomy" id="1514897"/>
    <lineage>
        <taxon>Eukaryota</taxon>
        <taxon>Fungi</taxon>
        <taxon>Dikarya</taxon>
        <taxon>Basidiomycota</taxon>
        <taxon>Ustilaginomycotina</taxon>
        <taxon>Malasseziomycetes</taxon>
        <taxon>Malasseziales</taxon>
        <taxon>Malasseziaceae</taxon>
        <taxon>Malassezia</taxon>
    </lineage>
</organism>
<dbReference type="GO" id="GO:0140999">
    <property type="term" value="F:histone H3K4 trimethyltransferase activity"/>
    <property type="evidence" value="ECO:0007669"/>
    <property type="project" value="UniProtKB-EC"/>
</dbReference>
<keyword evidence="2" id="KW-0808">Transferase</keyword>
<feature type="region of interest" description="Disordered" evidence="1">
    <location>
        <begin position="26"/>
        <end position="52"/>
    </location>
</feature>
<proteinExistence type="predicted"/>
<keyword evidence="3" id="KW-1185">Reference proteome</keyword>
<feature type="compositionally biased region" description="Low complexity" evidence="1">
    <location>
        <begin position="42"/>
        <end position="52"/>
    </location>
</feature>
<dbReference type="Proteomes" id="UP001217582">
    <property type="component" value="Chromosome 5"/>
</dbReference>
<evidence type="ECO:0000313" key="2">
    <source>
        <dbReference type="EMBL" id="WFD16663.1"/>
    </source>
</evidence>
<feature type="compositionally biased region" description="Basic residues" evidence="1">
    <location>
        <begin position="125"/>
        <end position="136"/>
    </location>
</feature>
<dbReference type="EMBL" id="CP119920">
    <property type="protein sequence ID" value="WFD16663.1"/>
    <property type="molecule type" value="Genomic_DNA"/>
</dbReference>
<dbReference type="GO" id="GO:0032259">
    <property type="term" value="P:methylation"/>
    <property type="evidence" value="ECO:0007669"/>
    <property type="project" value="UniProtKB-KW"/>
</dbReference>
<gene>
    <name evidence="2" type="primary">set9</name>
    <name evidence="2" type="ORF">MARU1_002705</name>
</gene>
<reference evidence="2 3" key="1">
    <citation type="submission" date="2023-03" db="EMBL/GenBank/DDBJ databases">
        <title>Mating type loci evolution in Malassezia.</title>
        <authorList>
            <person name="Coelho M.A."/>
        </authorList>
    </citation>
    <scope>NUCLEOTIDE SEQUENCE [LARGE SCALE GENOMIC DNA]</scope>
    <source>
        <strain evidence="2 3">CBS 13387</strain>
    </source>
</reference>
<feature type="compositionally biased region" description="Basic and acidic residues" evidence="1">
    <location>
        <begin position="26"/>
        <end position="39"/>
    </location>
</feature>
<evidence type="ECO:0000256" key="1">
    <source>
        <dbReference type="SAM" id="MobiDB-lite"/>
    </source>
</evidence>
<evidence type="ECO:0000313" key="3">
    <source>
        <dbReference type="Proteomes" id="UP001217582"/>
    </source>
</evidence>